<reference evidence="5 6" key="1">
    <citation type="submission" date="2018-08" db="EMBL/GenBank/DDBJ databases">
        <title>Cellulomonas rhizosphaerae sp. nov., a novel actinomycete isolated from soil.</title>
        <authorList>
            <person name="Tian Y."/>
        </authorList>
    </citation>
    <scope>NUCLEOTIDE SEQUENCE [LARGE SCALE GENOMIC DNA]</scope>
    <source>
        <strain evidence="5 6">NEAU-TCZ24</strain>
    </source>
</reference>
<evidence type="ECO:0000259" key="4">
    <source>
        <dbReference type="PROSITE" id="PS50932"/>
    </source>
</evidence>
<dbReference type="SUPFAM" id="SSF47413">
    <property type="entry name" value="lambda repressor-like DNA-binding domains"/>
    <property type="match status" value="1"/>
</dbReference>
<sequence length="356" mass="37530">MGSPGSSTGRDDRVLIVTSPPSRRRRATVHDVATEAGVSRGTVGRVINGDGYVSASAREAIEAAIKKVGYVPNTAARTLVMQRSQAVGFIVHEPHSLFLEDPNIGEILLGANTALSASDYQMVCLIVDSDRDTERVARYLSGGFVDGVIIVSARQDDPITRVVERLSLPAAFVGHPPDLGTAAFVGIDNRGSARTITTRLLETGRTRVGMIAAALDRDSGADRLAGFTEALGARFDPTLVEPVPLYSYRAGLEGMRALLAREPLVDGVFAASDAVAAGALEALREAGRSVPEDVGVVGFDDSAWATRCQPPLSTVHQPAAGLGQRAAESVLRQVDGAEPEVDQIVLETPIVWRGSA</sequence>
<feature type="domain" description="HTH lacI-type" evidence="4">
    <location>
        <begin position="27"/>
        <end position="81"/>
    </location>
</feature>
<protein>
    <submittedName>
        <fullName evidence="5">LacI family transcriptional regulator</fullName>
    </submittedName>
</protein>
<accession>A0A413RIG3</accession>
<dbReference type="Pfam" id="PF13377">
    <property type="entry name" value="Peripla_BP_3"/>
    <property type="match status" value="1"/>
</dbReference>
<dbReference type="Proteomes" id="UP000283374">
    <property type="component" value="Unassembled WGS sequence"/>
</dbReference>
<dbReference type="PROSITE" id="PS00356">
    <property type="entry name" value="HTH_LACI_1"/>
    <property type="match status" value="1"/>
</dbReference>
<keyword evidence="1" id="KW-0805">Transcription regulation</keyword>
<keyword evidence="6" id="KW-1185">Reference proteome</keyword>
<dbReference type="CDD" id="cd06267">
    <property type="entry name" value="PBP1_LacI_sugar_binding-like"/>
    <property type="match status" value="1"/>
</dbReference>
<evidence type="ECO:0000256" key="2">
    <source>
        <dbReference type="ARBA" id="ARBA00023125"/>
    </source>
</evidence>
<evidence type="ECO:0000256" key="3">
    <source>
        <dbReference type="ARBA" id="ARBA00023163"/>
    </source>
</evidence>
<dbReference type="Pfam" id="PF00356">
    <property type="entry name" value="LacI"/>
    <property type="match status" value="1"/>
</dbReference>
<dbReference type="SMART" id="SM00354">
    <property type="entry name" value="HTH_LACI"/>
    <property type="match status" value="1"/>
</dbReference>
<keyword evidence="2" id="KW-0238">DNA-binding</keyword>
<dbReference type="AlphaFoldDB" id="A0A413RIG3"/>
<keyword evidence="3" id="KW-0804">Transcription</keyword>
<proteinExistence type="predicted"/>
<dbReference type="Gene3D" id="3.40.50.2300">
    <property type="match status" value="2"/>
</dbReference>
<evidence type="ECO:0000313" key="5">
    <source>
        <dbReference type="EMBL" id="RHA38152.1"/>
    </source>
</evidence>
<dbReference type="SUPFAM" id="SSF53822">
    <property type="entry name" value="Periplasmic binding protein-like I"/>
    <property type="match status" value="1"/>
</dbReference>
<dbReference type="GO" id="GO:0003700">
    <property type="term" value="F:DNA-binding transcription factor activity"/>
    <property type="evidence" value="ECO:0007669"/>
    <property type="project" value="TreeGrafter"/>
</dbReference>
<dbReference type="Gene3D" id="1.10.260.40">
    <property type="entry name" value="lambda repressor-like DNA-binding domains"/>
    <property type="match status" value="1"/>
</dbReference>
<gene>
    <name evidence="5" type="ORF">D1825_14710</name>
</gene>
<dbReference type="PANTHER" id="PTHR30146">
    <property type="entry name" value="LACI-RELATED TRANSCRIPTIONAL REPRESSOR"/>
    <property type="match status" value="1"/>
</dbReference>
<dbReference type="CDD" id="cd01392">
    <property type="entry name" value="HTH_LacI"/>
    <property type="match status" value="1"/>
</dbReference>
<dbReference type="InterPro" id="IPR010982">
    <property type="entry name" value="Lambda_DNA-bd_dom_sf"/>
</dbReference>
<organism evidence="5 6">
    <name type="scientific">Cellulomonas rhizosphaerae</name>
    <dbReference type="NCBI Taxonomy" id="2293719"/>
    <lineage>
        <taxon>Bacteria</taxon>
        <taxon>Bacillati</taxon>
        <taxon>Actinomycetota</taxon>
        <taxon>Actinomycetes</taxon>
        <taxon>Micrococcales</taxon>
        <taxon>Cellulomonadaceae</taxon>
        <taxon>Cellulomonas</taxon>
    </lineage>
</organism>
<dbReference type="InterPro" id="IPR028082">
    <property type="entry name" value="Peripla_BP_I"/>
</dbReference>
<evidence type="ECO:0000313" key="6">
    <source>
        <dbReference type="Proteomes" id="UP000283374"/>
    </source>
</evidence>
<dbReference type="EMBL" id="QWKP01000216">
    <property type="protein sequence ID" value="RHA38152.1"/>
    <property type="molecule type" value="Genomic_DNA"/>
</dbReference>
<dbReference type="PROSITE" id="PS50932">
    <property type="entry name" value="HTH_LACI_2"/>
    <property type="match status" value="1"/>
</dbReference>
<name>A0A413RIG3_9CELL</name>
<evidence type="ECO:0000256" key="1">
    <source>
        <dbReference type="ARBA" id="ARBA00023015"/>
    </source>
</evidence>
<dbReference type="InterPro" id="IPR000843">
    <property type="entry name" value="HTH_LacI"/>
</dbReference>
<dbReference type="OrthoDB" id="4268837at2"/>
<dbReference type="PANTHER" id="PTHR30146:SF109">
    <property type="entry name" value="HTH-TYPE TRANSCRIPTIONAL REGULATOR GALS"/>
    <property type="match status" value="1"/>
</dbReference>
<dbReference type="GO" id="GO:0000976">
    <property type="term" value="F:transcription cis-regulatory region binding"/>
    <property type="evidence" value="ECO:0007669"/>
    <property type="project" value="TreeGrafter"/>
</dbReference>
<comment type="caution">
    <text evidence="5">The sequence shown here is derived from an EMBL/GenBank/DDBJ whole genome shotgun (WGS) entry which is preliminary data.</text>
</comment>
<dbReference type="InterPro" id="IPR046335">
    <property type="entry name" value="LacI/GalR-like_sensor"/>
</dbReference>